<feature type="compositionally biased region" description="Pro residues" evidence="1">
    <location>
        <begin position="276"/>
        <end position="287"/>
    </location>
</feature>
<dbReference type="InterPro" id="IPR029063">
    <property type="entry name" value="SAM-dependent_MTases_sf"/>
</dbReference>
<dbReference type="RefSeq" id="WP_190039354.1">
    <property type="nucleotide sequence ID" value="NZ_BMWD01000032.1"/>
</dbReference>
<gene>
    <name evidence="2" type="ORF">GCM10010515_66650</name>
</gene>
<protein>
    <recommendedName>
        <fullName evidence="4">Class I SAM-dependent methyltransferase</fullName>
    </recommendedName>
</protein>
<proteinExistence type="predicted"/>
<dbReference type="EMBL" id="BMWD01000032">
    <property type="protein sequence ID" value="GGX90126.1"/>
    <property type="molecule type" value="Genomic_DNA"/>
</dbReference>
<evidence type="ECO:0008006" key="4">
    <source>
        <dbReference type="Google" id="ProtNLM"/>
    </source>
</evidence>
<comment type="caution">
    <text evidence="2">The sequence shown here is derived from an EMBL/GenBank/DDBJ whole genome shotgun (WGS) entry which is preliminary data.</text>
</comment>
<keyword evidence="3" id="KW-1185">Reference proteome</keyword>
<evidence type="ECO:0000313" key="2">
    <source>
        <dbReference type="EMBL" id="GGX90126.1"/>
    </source>
</evidence>
<reference evidence="2" key="2">
    <citation type="submission" date="2020-09" db="EMBL/GenBank/DDBJ databases">
        <authorList>
            <person name="Sun Q."/>
            <person name="Ohkuma M."/>
        </authorList>
    </citation>
    <scope>NUCLEOTIDE SEQUENCE</scope>
    <source>
        <strain evidence="2">JCM 4956</strain>
    </source>
</reference>
<dbReference type="Proteomes" id="UP000645555">
    <property type="component" value="Unassembled WGS sequence"/>
</dbReference>
<reference evidence="2" key="1">
    <citation type="journal article" date="2014" name="Int. J. Syst. Evol. Microbiol.">
        <title>Complete genome sequence of Corynebacterium casei LMG S-19264T (=DSM 44701T), isolated from a smear-ripened cheese.</title>
        <authorList>
            <consortium name="US DOE Joint Genome Institute (JGI-PGF)"/>
            <person name="Walter F."/>
            <person name="Albersmeier A."/>
            <person name="Kalinowski J."/>
            <person name="Ruckert C."/>
        </authorList>
    </citation>
    <scope>NUCLEOTIDE SEQUENCE</scope>
    <source>
        <strain evidence="2">JCM 4956</strain>
    </source>
</reference>
<sequence length="318" mass="33522">MTPSTTELPRPKALSEVKGRFRPVDRQLFDWIQSRQPDRAEPGNLLEIGACTGKSAVFMGASRRAEDAFTVCGLFDSPAPDAANDRETATSYATPTRRAFEANHLSFHDTLPEIVRASASVVVDRAPAASCRFAHVDASHLYEHAHAGIGAVRDVPLPEGVVVLDDHRAGHCPGVACATRGVVAALGLNPICVTGTKSHGTWGAAEPLRDGPLEWPAGRDDLWHEVQQVAGRGPIRVDGRKAVEHGHPVSRHAGEGEPSGAATGSAGPAASSRPGPARPAPARPAPTAPAGRPGRARRLAKDLLPPIVTRGPARRRGR</sequence>
<accession>A0A918U4F8</accession>
<feature type="compositionally biased region" description="Low complexity" evidence="1">
    <location>
        <begin position="256"/>
        <end position="275"/>
    </location>
</feature>
<dbReference type="Pfam" id="PF13578">
    <property type="entry name" value="Methyltransf_24"/>
    <property type="match status" value="1"/>
</dbReference>
<evidence type="ECO:0000313" key="3">
    <source>
        <dbReference type="Proteomes" id="UP000645555"/>
    </source>
</evidence>
<organism evidence="2 3">
    <name type="scientific">Streptomyces fructofermentans</name>
    <dbReference type="NCBI Taxonomy" id="152141"/>
    <lineage>
        <taxon>Bacteria</taxon>
        <taxon>Bacillati</taxon>
        <taxon>Actinomycetota</taxon>
        <taxon>Actinomycetes</taxon>
        <taxon>Kitasatosporales</taxon>
        <taxon>Streptomycetaceae</taxon>
        <taxon>Streptomyces</taxon>
    </lineage>
</organism>
<dbReference type="AlphaFoldDB" id="A0A918U4F8"/>
<name>A0A918U4F8_9ACTN</name>
<feature type="region of interest" description="Disordered" evidence="1">
    <location>
        <begin position="247"/>
        <end position="318"/>
    </location>
</feature>
<evidence type="ECO:0000256" key="1">
    <source>
        <dbReference type="SAM" id="MobiDB-lite"/>
    </source>
</evidence>
<dbReference type="Gene3D" id="3.40.50.150">
    <property type="entry name" value="Vaccinia Virus protein VP39"/>
    <property type="match status" value="1"/>
</dbReference>